<feature type="domain" description="Pterin-binding" evidence="12">
    <location>
        <begin position="1"/>
        <end position="252"/>
    </location>
</feature>
<dbReference type="OrthoDB" id="9811744at2"/>
<evidence type="ECO:0000256" key="6">
    <source>
        <dbReference type="ARBA" id="ARBA00016919"/>
    </source>
</evidence>
<dbReference type="NCBIfam" id="TIGR01496">
    <property type="entry name" value="DHPS"/>
    <property type="match status" value="1"/>
</dbReference>
<evidence type="ECO:0000256" key="8">
    <source>
        <dbReference type="ARBA" id="ARBA00022723"/>
    </source>
</evidence>
<evidence type="ECO:0000256" key="11">
    <source>
        <dbReference type="ARBA" id="ARBA00030193"/>
    </source>
</evidence>
<accession>A0A1M6F188</accession>
<keyword evidence="9" id="KW-0460">Magnesium</keyword>
<organism evidence="13 14">
    <name type="scientific">Malonomonas rubra DSM 5091</name>
    <dbReference type="NCBI Taxonomy" id="1122189"/>
    <lineage>
        <taxon>Bacteria</taxon>
        <taxon>Pseudomonadati</taxon>
        <taxon>Thermodesulfobacteriota</taxon>
        <taxon>Desulfuromonadia</taxon>
        <taxon>Desulfuromonadales</taxon>
        <taxon>Geopsychrobacteraceae</taxon>
        <taxon>Malonomonas</taxon>
    </lineage>
</organism>
<comment type="cofactor">
    <cofactor evidence="2">
        <name>Mg(2+)</name>
        <dbReference type="ChEBI" id="CHEBI:18420"/>
    </cofactor>
</comment>
<gene>
    <name evidence="13" type="ORF">SAMN02745165_01117</name>
</gene>
<evidence type="ECO:0000313" key="14">
    <source>
        <dbReference type="Proteomes" id="UP000184171"/>
    </source>
</evidence>
<comment type="catalytic activity">
    <reaction evidence="1">
        <text>(7,8-dihydropterin-6-yl)methyl diphosphate + 4-aminobenzoate = 7,8-dihydropteroate + diphosphate</text>
        <dbReference type="Rhea" id="RHEA:19949"/>
        <dbReference type="ChEBI" id="CHEBI:17836"/>
        <dbReference type="ChEBI" id="CHEBI:17839"/>
        <dbReference type="ChEBI" id="CHEBI:33019"/>
        <dbReference type="ChEBI" id="CHEBI:72950"/>
        <dbReference type="EC" id="2.5.1.15"/>
    </reaction>
</comment>
<dbReference type="InterPro" id="IPR011005">
    <property type="entry name" value="Dihydropteroate_synth-like_sf"/>
</dbReference>
<dbReference type="SUPFAM" id="SSF51717">
    <property type="entry name" value="Dihydropteroate synthetase-like"/>
    <property type="match status" value="1"/>
</dbReference>
<dbReference type="InterPro" id="IPR006390">
    <property type="entry name" value="DHP_synth_dom"/>
</dbReference>
<dbReference type="InterPro" id="IPR045031">
    <property type="entry name" value="DHP_synth-like"/>
</dbReference>
<evidence type="ECO:0000256" key="3">
    <source>
        <dbReference type="ARBA" id="ARBA00004763"/>
    </source>
</evidence>
<dbReference type="CDD" id="cd00739">
    <property type="entry name" value="DHPS"/>
    <property type="match status" value="1"/>
</dbReference>
<evidence type="ECO:0000256" key="2">
    <source>
        <dbReference type="ARBA" id="ARBA00001946"/>
    </source>
</evidence>
<dbReference type="PROSITE" id="PS00793">
    <property type="entry name" value="DHPS_2"/>
    <property type="match status" value="1"/>
</dbReference>
<dbReference type="GO" id="GO:0046872">
    <property type="term" value="F:metal ion binding"/>
    <property type="evidence" value="ECO:0007669"/>
    <property type="project" value="UniProtKB-KW"/>
</dbReference>
<dbReference type="GO" id="GO:0004156">
    <property type="term" value="F:dihydropteroate synthase activity"/>
    <property type="evidence" value="ECO:0007669"/>
    <property type="project" value="UniProtKB-EC"/>
</dbReference>
<dbReference type="EC" id="2.5.1.15" evidence="5"/>
<dbReference type="InterPro" id="IPR000489">
    <property type="entry name" value="Pterin-binding_dom"/>
</dbReference>
<name>A0A1M6F188_MALRU</name>
<evidence type="ECO:0000259" key="12">
    <source>
        <dbReference type="PROSITE" id="PS50972"/>
    </source>
</evidence>
<dbReference type="GO" id="GO:0005829">
    <property type="term" value="C:cytosol"/>
    <property type="evidence" value="ECO:0007669"/>
    <property type="project" value="TreeGrafter"/>
</dbReference>
<dbReference type="AlphaFoldDB" id="A0A1M6F188"/>
<dbReference type="PROSITE" id="PS50972">
    <property type="entry name" value="PTERIN_BINDING"/>
    <property type="match status" value="1"/>
</dbReference>
<dbReference type="STRING" id="1122189.SAMN02745165_01117"/>
<sequence>MGVLNVTPDSFSDGGQFVDLQIALQQGLQMEKDGAGLLDVGGESTRPGSAPVSVDEELARVVPVIEALRQETSLPISIDTSKSEVARKAMLAGANFINDISGLTFDVKMAEVAKETSAGLFLMHTRGRPDVMQQNTEYSDLREEVAEGLQQSIDLAFAAGIEHGCLAVDPGIGFGKDAEGNLELLHHLDDLHCFGFPILLGTSRKSFIGKILQQDDPKKRLAGTLATVALGVEQGVQLFRAHDVRPAFDAAMVAWAIREKKLP</sequence>
<dbReference type="Gene3D" id="3.20.20.20">
    <property type="entry name" value="Dihydropteroate synthase-like"/>
    <property type="match status" value="1"/>
</dbReference>
<evidence type="ECO:0000313" key="13">
    <source>
        <dbReference type="EMBL" id="SHI91440.1"/>
    </source>
</evidence>
<keyword evidence="7" id="KW-0808">Transferase</keyword>
<dbReference type="Proteomes" id="UP000184171">
    <property type="component" value="Unassembled WGS sequence"/>
</dbReference>
<dbReference type="Pfam" id="PF00809">
    <property type="entry name" value="Pterin_bind"/>
    <property type="match status" value="1"/>
</dbReference>
<dbReference type="GO" id="GO:0046656">
    <property type="term" value="P:folic acid biosynthetic process"/>
    <property type="evidence" value="ECO:0007669"/>
    <property type="project" value="UniProtKB-KW"/>
</dbReference>
<evidence type="ECO:0000256" key="7">
    <source>
        <dbReference type="ARBA" id="ARBA00022679"/>
    </source>
</evidence>
<keyword evidence="8" id="KW-0479">Metal-binding</keyword>
<comment type="similarity">
    <text evidence="4">Belongs to the DHPS family.</text>
</comment>
<evidence type="ECO:0000256" key="5">
    <source>
        <dbReference type="ARBA" id="ARBA00012458"/>
    </source>
</evidence>
<dbReference type="EMBL" id="FQZT01000003">
    <property type="protein sequence ID" value="SHI91440.1"/>
    <property type="molecule type" value="Genomic_DNA"/>
</dbReference>
<evidence type="ECO:0000256" key="9">
    <source>
        <dbReference type="ARBA" id="ARBA00022842"/>
    </source>
</evidence>
<comment type="pathway">
    <text evidence="3">Cofactor biosynthesis; tetrahydrofolate biosynthesis; 7,8-dihydrofolate from 2-amino-4-hydroxy-6-hydroxymethyl-7,8-dihydropteridine diphosphate and 4-aminobenzoate: step 1/2.</text>
</comment>
<keyword evidence="14" id="KW-1185">Reference proteome</keyword>
<evidence type="ECO:0000256" key="10">
    <source>
        <dbReference type="ARBA" id="ARBA00022909"/>
    </source>
</evidence>
<keyword evidence="10" id="KW-0289">Folate biosynthesis</keyword>
<reference evidence="13 14" key="1">
    <citation type="submission" date="2016-11" db="EMBL/GenBank/DDBJ databases">
        <authorList>
            <person name="Jaros S."/>
            <person name="Januszkiewicz K."/>
            <person name="Wedrychowicz H."/>
        </authorList>
    </citation>
    <scope>NUCLEOTIDE SEQUENCE [LARGE SCALE GENOMIC DNA]</scope>
    <source>
        <strain evidence="13 14">DSM 5091</strain>
    </source>
</reference>
<evidence type="ECO:0000256" key="4">
    <source>
        <dbReference type="ARBA" id="ARBA00009503"/>
    </source>
</evidence>
<dbReference type="GO" id="GO:0046654">
    <property type="term" value="P:tetrahydrofolate biosynthetic process"/>
    <property type="evidence" value="ECO:0007669"/>
    <property type="project" value="TreeGrafter"/>
</dbReference>
<dbReference type="PANTHER" id="PTHR20941:SF1">
    <property type="entry name" value="FOLIC ACID SYNTHESIS PROTEIN FOL1"/>
    <property type="match status" value="1"/>
</dbReference>
<protein>
    <recommendedName>
        <fullName evidence="6">Dihydropteroate synthase</fullName>
        <ecNumber evidence="5">2.5.1.15</ecNumber>
    </recommendedName>
    <alternativeName>
        <fullName evidence="11">Dihydropteroate pyrophosphorylase</fullName>
    </alternativeName>
</protein>
<dbReference type="FunFam" id="3.20.20.20:FF:000006">
    <property type="entry name" value="Dihydropteroate synthase"/>
    <property type="match status" value="1"/>
</dbReference>
<evidence type="ECO:0000256" key="1">
    <source>
        <dbReference type="ARBA" id="ARBA00000012"/>
    </source>
</evidence>
<proteinExistence type="inferred from homology"/>
<dbReference type="PANTHER" id="PTHR20941">
    <property type="entry name" value="FOLATE SYNTHESIS PROTEINS"/>
    <property type="match status" value="1"/>
</dbReference>